<dbReference type="GeneID" id="17324678"/>
<organism evidence="1 2">
    <name type="scientific">Chondrus crispus</name>
    <name type="common">Carrageen Irish moss</name>
    <name type="synonym">Polymorpha crispa</name>
    <dbReference type="NCBI Taxonomy" id="2769"/>
    <lineage>
        <taxon>Eukaryota</taxon>
        <taxon>Rhodophyta</taxon>
        <taxon>Florideophyceae</taxon>
        <taxon>Rhodymeniophycidae</taxon>
        <taxon>Gigartinales</taxon>
        <taxon>Gigartinaceae</taxon>
        <taxon>Chondrus</taxon>
    </lineage>
</organism>
<proteinExistence type="predicted"/>
<dbReference type="KEGG" id="ccp:CHC_T00005115001"/>
<protein>
    <submittedName>
        <fullName evidence="1">Uncharacterized protein</fullName>
    </submittedName>
</protein>
<evidence type="ECO:0000313" key="2">
    <source>
        <dbReference type="Proteomes" id="UP000012073"/>
    </source>
</evidence>
<keyword evidence="2" id="KW-1185">Reference proteome</keyword>
<dbReference type="Gramene" id="CDF37155">
    <property type="protein sequence ID" value="CDF37155"/>
    <property type="gene ID" value="CHC_T00005115001"/>
</dbReference>
<accession>R7QIB0</accession>
<reference evidence="2" key="1">
    <citation type="journal article" date="2013" name="Proc. Natl. Acad. Sci. U.S.A.">
        <title>Genome structure and metabolic features in the red seaweed Chondrus crispus shed light on evolution of the Archaeplastida.</title>
        <authorList>
            <person name="Collen J."/>
            <person name="Porcel B."/>
            <person name="Carre W."/>
            <person name="Ball S.G."/>
            <person name="Chaparro C."/>
            <person name="Tonon T."/>
            <person name="Barbeyron T."/>
            <person name="Michel G."/>
            <person name="Noel B."/>
            <person name="Valentin K."/>
            <person name="Elias M."/>
            <person name="Artiguenave F."/>
            <person name="Arun A."/>
            <person name="Aury J.M."/>
            <person name="Barbosa-Neto J.F."/>
            <person name="Bothwell J.H."/>
            <person name="Bouget F.Y."/>
            <person name="Brillet L."/>
            <person name="Cabello-Hurtado F."/>
            <person name="Capella-Gutierrez S."/>
            <person name="Charrier B."/>
            <person name="Cladiere L."/>
            <person name="Cock J.M."/>
            <person name="Coelho S.M."/>
            <person name="Colleoni C."/>
            <person name="Czjzek M."/>
            <person name="Da Silva C."/>
            <person name="Delage L."/>
            <person name="Denoeud F."/>
            <person name="Deschamps P."/>
            <person name="Dittami S.M."/>
            <person name="Gabaldon T."/>
            <person name="Gachon C.M."/>
            <person name="Groisillier A."/>
            <person name="Herve C."/>
            <person name="Jabbari K."/>
            <person name="Katinka M."/>
            <person name="Kloareg B."/>
            <person name="Kowalczyk N."/>
            <person name="Labadie K."/>
            <person name="Leblanc C."/>
            <person name="Lopez P.J."/>
            <person name="McLachlan D.H."/>
            <person name="Meslet-Cladiere L."/>
            <person name="Moustafa A."/>
            <person name="Nehr Z."/>
            <person name="Nyvall Collen P."/>
            <person name="Panaud O."/>
            <person name="Partensky F."/>
            <person name="Poulain J."/>
            <person name="Rensing S.A."/>
            <person name="Rousvoal S."/>
            <person name="Samson G."/>
            <person name="Symeonidi A."/>
            <person name="Weissenbach J."/>
            <person name="Zambounis A."/>
            <person name="Wincker P."/>
            <person name="Boyen C."/>
        </authorList>
    </citation>
    <scope>NUCLEOTIDE SEQUENCE [LARGE SCALE GENOMIC DNA]</scope>
    <source>
        <strain evidence="2">cv. Stackhouse</strain>
    </source>
</reference>
<dbReference type="RefSeq" id="XP_005716974.1">
    <property type="nucleotide sequence ID" value="XM_005716917.1"/>
</dbReference>
<name>R7QIB0_CHOCR</name>
<dbReference type="EMBL" id="HG001818">
    <property type="protein sequence ID" value="CDF37155.1"/>
    <property type="molecule type" value="Genomic_DNA"/>
</dbReference>
<sequence length="168" mass="18874">MERFMSLDKHYIALLGAFQEEFMCSSSSALLVPFRLVIVWQSGCGLRAVEAFLELCCLRGGQACDYVSSRTIHYKSFTVVREKRFSDGTVPVHCSQKMTMQIVGVCWFRAMGPSGNNFLCQRHILSSALYSDDRASPKWPTVSASVRRRSPITIGNTCTLLNGYIWAI</sequence>
<dbReference type="Proteomes" id="UP000012073">
    <property type="component" value="Unassembled WGS sequence"/>
</dbReference>
<evidence type="ECO:0000313" key="1">
    <source>
        <dbReference type="EMBL" id="CDF37155.1"/>
    </source>
</evidence>
<gene>
    <name evidence="1" type="ORF">CHC_T00005115001</name>
</gene>
<dbReference type="AlphaFoldDB" id="R7QIB0"/>